<reference evidence="1 2" key="1">
    <citation type="submission" date="2021-04" db="EMBL/GenBank/DDBJ databases">
        <title>Nocardia tengchongensis.</title>
        <authorList>
            <person name="Zhuang k."/>
            <person name="Ran Y."/>
            <person name="Li W."/>
        </authorList>
    </citation>
    <scope>NUCLEOTIDE SEQUENCE [LARGE SCALE GENOMIC DNA]</scope>
    <source>
        <strain evidence="1 2">CFH S0057</strain>
    </source>
</reference>
<dbReference type="Proteomes" id="UP000683310">
    <property type="component" value="Chromosome"/>
</dbReference>
<organism evidence="1 2">
    <name type="scientific">Nocardia tengchongensis</name>
    <dbReference type="NCBI Taxonomy" id="2055889"/>
    <lineage>
        <taxon>Bacteria</taxon>
        <taxon>Bacillati</taxon>
        <taxon>Actinomycetota</taxon>
        <taxon>Actinomycetes</taxon>
        <taxon>Mycobacteriales</taxon>
        <taxon>Nocardiaceae</taxon>
        <taxon>Nocardia</taxon>
    </lineage>
</organism>
<keyword evidence="2" id="KW-1185">Reference proteome</keyword>
<protein>
    <submittedName>
        <fullName evidence="1">Uncharacterized protein</fullName>
    </submittedName>
</protein>
<sequence>MVEPMGADQNLAKAKADSPVEWVAWGNLRDTVATHVAGKTGDKRRASAQLGHSDGAGVASKHYIDQAGYIRVVVDHSDELEDLAPVNVGAKLESVAWVSHSE</sequence>
<name>A0ABX8CIM3_9NOCA</name>
<proteinExistence type="predicted"/>
<accession>A0ABX8CIM3</accession>
<evidence type="ECO:0000313" key="2">
    <source>
        <dbReference type="Proteomes" id="UP000683310"/>
    </source>
</evidence>
<gene>
    <name evidence="1" type="ORF">KHQ06_26075</name>
</gene>
<dbReference type="RefSeq" id="WP_213555814.1">
    <property type="nucleotide sequence ID" value="NZ_JBHZDI010000119.1"/>
</dbReference>
<evidence type="ECO:0000313" key="1">
    <source>
        <dbReference type="EMBL" id="QVI19783.1"/>
    </source>
</evidence>
<dbReference type="EMBL" id="CP074371">
    <property type="protein sequence ID" value="QVI19783.1"/>
    <property type="molecule type" value="Genomic_DNA"/>
</dbReference>